<feature type="compositionally biased region" description="Basic residues" evidence="1">
    <location>
        <begin position="1"/>
        <end position="12"/>
    </location>
</feature>
<evidence type="ECO:0000313" key="2">
    <source>
        <dbReference type="EMBL" id="JAH54863.1"/>
    </source>
</evidence>
<dbReference type="AlphaFoldDB" id="A0A0E9TQ71"/>
<dbReference type="EMBL" id="GBXM01053714">
    <property type="protein sequence ID" value="JAH54863.1"/>
    <property type="molecule type" value="Transcribed_RNA"/>
</dbReference>
<reference evidence="2" key="2">
    <citation type="journal article" date="2015" name="Fish Shellfish Immunol.">
        <title>Early steps in the European eel (Anguilla anguilla)-Vibrio vulnificus interaction in the gills: Role of the RtxA13 toxin.</title>
        <authorList>
            <person name="Callol A."/>
            <person name="Pajuelo D."/>
            <person name="Ebbesson L."/>
            <person name="Teles M."/>
            <person name="MacKenzie S."/>
            <person name="Amaro C."/>
        </authorList>
    </citation>
    <scope>NUCLEOTIDE SEQUENCE</scope>
</reference>
<reference evidence="2" key="1">
    <citation type="submission" date="2014-11" db="EMBL/GenBank/DDBJ databases">
        <authorList>
            <person name="Amaro Gonzalez C."/>
        </authorList>
    </citation>
    <scope>NUCLEOTIDE SEQUENCE</scope>
</reference>
<evidence type="ECO:0000256" key="1">
    <source>
        <dbReference type="SAM" id="MobiDB-lite"/>
    </source>
</evidence>
<protein>
    <submittedName>
        <fullName evidence="2">Uncharacterized protein</fullName>
    </submittedName>
</protein>
<name>A0A0E9TQ71_ANGAN</name>
<organism evidence="2">
    <name type="scientific">Anguilla anguilla</name>
    <name type="common">European freshwater eel</name>
    <name type="synonym">Muraena anguilla</name>
    <dbReference type="NCBI Taxonomy" id="7936"/>
    <lineage>
        <taxon>Eukaryota</taxon>
        <taxon>Metazoa</taxon>
        <taxon>Chordata</taxon>
        <taxon>Craniata</taxon>
        <taxon>Vertebrata</taxon>
        <taxon>Euteleostomi</taxon>
        <taxon>Actinopterygii</taxon>
        <taxon>Neopterygii</taxon>
        <taxon>Teleostei</taxon>
        <taxon>Anguilliformes</taxon>
        <taxon>Anguillidae</taxon>
        <taxon>Anguilla</taxon>
    </lineage>
</organism>
<accession>A0A0E9TQ71</accession>
<proteinExistence type="predicted"/>
<sequence length="32" mass="3840">MHRLPFPSHRRGNRDLISCSRRQEHQPGVLMK</sequence>
<feature type="region of interest" description="Disordered" evidence="1">
    <location>
        <begin position="1"/>
        <end position="32"/>
    </location>
</feature>